<keyword evidence="2" id="KW-0012">Acyltransferase</keyword>
<name>A0ABR4ZNF3_9NOCA</name>
<dbReference type="Gene3D" id="3.30.70.3290">
    <property type="match status" value="1"/>
</dbReference>
<dbReference type="Proteomes" id="UP000031364">
    <property type="component" value="Unassembled WGS sequence"/>
</dbReference>
<evidence type="ECO:0000256" key="1">
    <source>
        <dbReference type="ARBA" id="ARBA00022679"/>
    </source>
</evidence>
<dbReference type="EMBL" id="JNFP01000001">
    <property type="protein sequence ID" value="KIA66733.1"/>
    <property type="molecule type" value="Genomic_DNA"/>
</dbReference>
<dbReference type="SMART" id="SM00827">
    <property type="entry name" value="PKS_AT"/>
    <property type="match status" value="1"/>
</dbReference>
<reference evidence="4 5" key="1">
    <citation type="journal article" date="2014" name="Int. J. Syst. Evol. Microbiol.">
        <title>Nocardia vulneris sp. nov., isolated from wounds of human patients in North America.</title>
        <authorList>
            <person name="Lasker B.A."/>
            <person name="Bell M."/>
            <person name="Klenk H.P."/>
            <person name="Sproer C."/>
            <person name="Schumann C."/>
            <person name="Schumann P."/>
            <person name="Brown J.M."/>
        </authorList>
    </citation>
    <scope>NUCLEOTIDE SEQUENCE [LARGE SCALE GENOMIC DNA]</scope>
    <source>
        <strain evidence="4 5">W9851</strain>
    </source>
</reference>
<dbReference type="InterPro" id="IPR014043">
    <property type="entry name" value="Acyl_transferase_dom"/>
</dbReference>
<evidence type="ECO:0000313" key="4">
    <source>
        <dbReference type="EMBL" id="KIA66733.1"/>
    </source>
</evidence>
<comment type="caution">
    <text evidence="4">The sequence shown here is derived from an EMBL/GenBank/DDBJ whole genome shotgun (WGS) entry which is preliminary data.</text>
</comment>
<dbReference type="InterPro" id="IPR050091">
    <property type="entry name" value="PKS_NRPS_Biosynth_Enz"/>
</dbReference>
<dbReference type="Gene3D" id="3.40.366.10">
    <property type="entry name" value="Malonyl-Coenzyme A Acyl Carrier Protein, domain 2"/>
    <property type="match status" value="1"/>
</dbReference>
<dbReference type="SUPFAM" id="SSF55048">
    <property type="entry name" value="Probable ACP-binding domain of malonyl-CoA ACP transacylase"/>
    <property type="match status" value="1"/>
</dbReference>
<dbReference type="Gene3D" id="3.30.70.250">
    <property type="entry name" value="Malonyl-CoA ACP transacylase, ACP-binding"/>
    <property type="match status" value="1"/>
</dbReference>
<dbReference type="InterPro" id="IPR001227">
    <property type="entry name" value="Ac_transferase_dom_sf"/>
</dbReference>
<organism evidence="4 5">
    <name type="scientific">Nocardia vulneris</name>
    <dbReference type="NCBI Taxonomy" id="1141657"/>
    <lineage>
        <taxon>Bacteria</taxon>
        <taxon>Bacillati</taxon>
        <taxon>Actinomycetota</taxon>
        <taxon>Actinomycetes</taxon>
        <taxon>Mycobacteriales</taxon>
        <taxon>Nocardiaceae</taxon>
        <taxon>Nocardia</taxon>
    </lineage>
</organism>
<feature type="domain" description="Malonyl-CoA:ACP transacylase (MAT)" evidence="3">
    <location>
        <begin position="11"/>
        <end position="307"/>
    </location>
</feature>
<dbReference type="SUPFAM" id="SSF52151">
    <property type="entry name" value="FabD/lysophospholipase-like"/>
    <property type="match status" value="1"/>
</dbReference>
<evidence type="ECO:0000313" key="5">
    <source>
        <dbReference type="Proteomes" id="UP000031364"/>
    </source>
</evidence>
<evidence type="ECO:0000256" key="2">
    <source>
        <dbReference type="ARBA" id="ARBA00023315"/>
    </source>
</evidence>
<dbReference type="PANTHER" id="PTHR43775:SF51">
    <property type="entry name" value="INACTIVE PHENOLPHTHIOCEROL SYNTHESIS POLYKETIDE SYNTHASE TYPE I PKS1-RELATED"/>
    <property type="match status" value="1"/>
</dbReference>
<proteinExistence type="predicted"/>
<dbReference type="InterPro" id="IPR016035">
    <property type="entry name" value="Acyl_Trfase/lysoPLipase"/>
</dbReference>
<keyword evidence="5" id="KW-1185">Reference proteome</keyword>
<sequence>MPMSEPTLAMMFPGQGSQYPRMAAGLYRAEPTFTKAMDEVFAAFGAQGAPLRDDWLATTPVVPIDHVTRAQPLLFAIDYAMARMVTNWGFAPDLVIGHSIGELAAAAYTDILSLPEAAEVVLDRVHRIAAAPAGGMLAVAATVDELEPYLSPEVALAAINAPRQTILAGSDTALATVSAELRAAGRTCRTVPSLSAFHSPLLLPAATGSLEYLATLTPRMPRIPVYSCYTTRPLDQPTIADPAYWAHHPVATVRFWPTLDALVGSHERIVCVEAGPGQGLSTVARRHPAMREGRGAVVSVAPARAGGADWQAAAAAFATLTSVCASRS</sequence>
<gene>
    <name evidence="4" type="ORF">FG87_01045</name>
</gene>
<dbReference type="InterPro" id="IPR016036">
    <property type="entry name" value="Malonyl_transacylase_ACP-bd"/>
</dbReference>
<dbReference type="PANTHER" id="PTHR43775">
    <property type="entry name" value="FATTY ACID SYNTHASE"/>
    <property type="match status" value="1"/>
</dbReference>
<accession>A0ABR4ZNF3</accession>
<protein>
    <submittedName>
        <fullName evidence="4">Polyketide synthase</fullName>
    </submittedName>
</protein>
<dbReference type="Pfam" id="PF00698">
    <property type="entry name" value="Acyl_transf_1"/>
    <property type="match status" value="1"/>
</dbReference>
<keyword evidence="1" id="KW-0808">Transferase</keyword>
<evidence type="ECO:0000259" key="3">
    <source>
        <dbReference type="SMART" id="SM00827"/>
    </source>
</evidence>